<dbReference type="OrthoDB" id="1522754at2"/>
<feature type="compositionally biased region" description="Pro residues" evidence="1">
    <location>
        <begin position="1"/>
        <end position="10"/>
    </location>
</feature>
<comment type="caution">
    <text evidence="2">The sequence shown here is derived from an EMBL/GenBank/DDBJ whole genome shotgun (WGS) entry which is preliminary data.</text>
</comment>
<evidence type="ECO:0000313" key="2">
    <source>
        <dbReference type="EMBL" id="PAP76438.1"/>
    </source>
</evidence>
<reference evidence="2 3" key="1">
    <citation type="submission" date="2016-11" db="EMBL/GenBank/DDBJ databases">
        <title>Study of marine rhodopsin-containing bacteria.</title>
        <authorList>
            <person name="Yoshizawa S."/>
            <person name="Kumagai Y."/>
            <person name="Kogure K."/>
        </authorList>
    </citation>
    <scope>NUCLEOTIDE SEQUENCE [LARGE SCALE GENOMIC DNA]</scope>
    <source>
        <strain evidence="2 3">SAORIC-28</strain>
    </source>
</reference>
<dbReference type="Gene3D" id="2.60.120.380">
    <property type="match status" value="1"/>
</dbReference>
<gene>
    <name evidence="2" type="ORF">BSZ37_08285</name>
</gene>
<evidence type="ECO:0000256" key="1">
    <source>
        <dbReference type="SAM" id="MobiDB-lite"/>
    </source>
</evidence>
<organism evidence="2 3">
    <name type="scientific">Rubrivirga marina</name>
    <dbReference type="NCBI Taxonomy" id="1196024"/>
    <lineage>
        <taxon>Bacteria</taxon>
        <taxon>Pseudomonadati</taxon>
        <taxon>Rhodothermota</taxon>
        <taxon>Rhodothermia</taxon>
        <taxon>Rhodothermales</taxon>
        <taxon>Rubricoccaceae</taxon>
        <taxon>Rubrivirga</taxon>
    </lineage>
</organism>
<dbReference type="AlphaFoldDB" id="A0A271IZM1"/>
<name>A0A271IZM1_9BACT</name>
<sequence>MPSPDTPADPAPNADAPDATPEPAPDADAPRTPEAGPEADGPDASADDVDARETVAEANEHEAEAGAFEEEPSLRAHLAETWHSTPPLVRWGAVALAVLVVGWLIVPRVIEATEGPTEEERQEQAARDRAMWAAMLRQSPTEVGADPVAGSLGPGDAERTDDRYADYYVHQADSVGFSVLVTSDAFAPDVAVRLPDGTTVAASSLLQTDSRAEIDGLQGPGRFEIVVTSRRARATGAYELAVLPQHAADSVYVDGEARLDTLGGGPRRAGRFERIYGVSTDTDLPILVRVVSSAFRPRIELLGPNGRVRDDSWSLEQIARGDSLYGVVARYLPGWEAPYRLLVSSEGAGASGPFALEAISVPIRDLAVGEAGQRSVLGDESWLRDGRYLDTYRVRVPKGQRTTIRLESEAFAPAFRVWRVQRQSRTDVTEAMNEAGAEAVEYEAELDEGEYYIEVTSGGEDPDEVPEAPVGGEYGLTALVERLEPLEEEPSTGEPPSGSRVFATEVRRTGESGGDTFEVGVTNVAISYPGTRTRVQLSVTVRSIDYTGNWAPWESFARQSYLVDDRGRRYTVAVGESQSPSGPRAEPGTARRGTVVFYYPEAVGGLERVVLVASIGERTLTLPIPME</sequence>
<feature type="compositionally biased region" description="Low complexity" evidence="1">
    <location>
        <begin position="11"/>
        <end position="35"/>
    </location>
</feature>
<proteinExistence type="predicted"/>
<dbReference type="EMBL" id="MQWD01000001">
    <property type="protein sequence ID" value="PAP76438.1"/>
    <property type="molecule type" value="Genomic_DNA"/>
</dbReference>
<dbReference type="RefSeq" id="WP_095510096.1">
    <property type="nucleotide sequence ID" value="NZ_MQWD01000001.1"/>
</dbReference>
<keyword evidence="3" id="KW-1185">Reference proteome</keyword>
<evidence type="ECO:0000313" key="3">
    <source>
        <dbReference type="Proteomes" id="UP000216339"/>
    </source>
</evidence>
<feature type="compositionally biased region" description="Basic and acidic residues" evidence="1">
    <location>
        <begin position="49"/>
        <end position="64"/>
    </location>
</feature>
<accession>A0A271IZM1</accession>
<protein>
    <submittedName>
        <fullName evidence="2">Uncharacterized protein</fullName>
    </submittedName>
</protein>
<dbReference type="Proteomes" id="UP000216339">
    <property type="component" value="Unassembled WGS sequence"/>
</dbReference>
<feature type="region of interest" description="Disordered" evidence="1">
    <location>
        <begin position="1"/>
        <end position="71"/>
    </location>
</feature>